<dbReference type="InterPro" id="IPR033985">
    <property type="entry name" value="SusD-like_N"/>
</dbReference>
<name>A0ABZ2Q9Y2_9FLAO</name>
<proteinExistence type="inferred from homology"/>
<organism evidence="9 10">
    <name type="scientific">Flavobacterium ginsenosidimutans</name>
    <dbReference type="NCBI Taxonomy" id="687844"/>
    <lineage>
        <taxon>Bacteria</taxon>
        <taxon>Pseudomonadati</taxon>
        <taxon>Bacteroidota</taxon>
        <taxon>Flavobacteriia</taxon>
        <taxon>Flavobacteriales</taxon>
        <taxon>Flavobacteriaceae</taxon>
        <taxon>Flavobacterium</taxon>
    </lineage>
</organism>
<dbReference type="Pfam" id="PF07980">
    <property type="entry name" value="SusD_RagB"/>
    <property type="match status" value="1"/>
</dbReference>
<evidence type="ECO:0000256" key="3">
    <source>
        <dbReference type="ARBA" id="ARBA00022729"/>
    </source>
</evidence>
<sequence>MKTKKIFYTALIIALPFVWTSCSDILDVEPNDVITKENFYQSESDFQAATGPLYNKVWFDFNDKFYYGLGDGRAANMYAPFSDYVYPFTDLTETGLTGPLVSAWGSLYNVVQQSNNVIIGISGSSLSDAVKNRYIAEARFMRGTAYWYLASLWGDVIISTDPRELVKNPIVNKNPLKDVFEFSMRDLEFAAKYLPETAGQAGRLTRYSAFGMLSRVYLSFSGISDNPNSGTRSQEYLDLAKKAAEKVMSSGPYSLMANYEDLFMIDNNNNTESLFALQWVPNGDYGVINTQQAYFALGSDITGDDAAWGYWTRASYNVLQEYESKDLRRRATWMGDNDFYPEINKANGGYTVDHSADFLTVKKGVVGSTKDNSKISRMNSALNTYMLRLAEVYLNYAEAALGNNASTSDATALMVVNRLRTRAGLDPKTTLTYADLIHERRVELCMEGQYWYDLVRRAYYKQQEVINYVTGQNRGIITPILYDSATNTVTVDDTKSTSPRAIGVIDETIFTLPYPESELVQNPLLRESPVPYQFTEEKIKDLF</sequence>
<dbReference type="Gene3D" id="1.25.40.390">
    <property type="match status" value="1"/>
</dbReference>
<dbReference type="RefSeq" id="WP_111287967.1">
    <property type="nucleotide sequence ID" value="NZ_CP147988.1"/>
</dbReference>
<feature type="signal peptide" evidence="6">
    <location>
        <begin position="1"/>
        <end position="23"/>
    </location>
</feature>
<accession>A0ABZ2Q9Y2</accession>
<feature type="domain" description="RagB/SusD" evidence="7">
    <location>
        <begin position="248"/>
        <end position="527"/>
    </location>
</feature>
<keyword evidence="3 6" id="KW-0732">Signal</keyword>
<keyword evidence="4" id="KW-0472">Membrane</keyword>
<dbReference type="EMBL" id="CP147988">
    <property type="protein sequence ID" value="WXK50894.1"/>
    <property type="molecule type" value="Genomic_DNA"/>
</dbReference>
<evidence type="ECO:0000256" key="1">
    <source>
        <dbReference type="ARBA" id="ARBA00004442"/>
    </source>
</evidence>
<evidence type="ECO:0000256" key="2">
    <source>
        <dbReference type="ARBA" id="ARBA00006275"/>
    </source>
</evidence>
<feature type="domain" description="SusD-like N-terminal" evidence="8">
    <location>
        <begin position="101"/>
        <end position="218"/>
    </location>
</feature>
<protein>
    <submittedName>
        <fullName evidence="9">RagB/SusD family nutrient uptake outer membrane protein</fullName>
    </submittedName>
</protein>
<evidence type="ECO:0000256" key="5">
    <source>
        <dbReference type="ARBA" id="ARBA00023237"/>
    </source>
</evidence>
<evidence type="ECO:0000259" key="8">
    <source>
        <dbReference type="Pfam" id="PF14322"/>
    </source>
</evidence>
<reference evidence="9 10" key="1">
    <citation type="submission" date="2024-02" db="EMBL/GenBank/DDBJ databases">
        <title>complete genome of Flavobacterium ginsenosidimutans Str. YTB16.</title>
        <authorList>
            <person name="Wang Q."/>
        </authorList>
    </citation>
    <scope>NUCLEOTIDE SEQUENCE [LARGE SCALE GENOMIC DNA]</scope>
    <source>
        <strain evidence="9 10">YTB16</strain>
    </source>
</reference>
<dbReference type="PROSITE" id="PS51257">
    <property type="entry name" value="PROKAR_LIPOPROTEIN"/>
    <property type="match status" value="1"/>
</dbReference>
<evidence type="ECO:0000259" key="7">
    <source>
        <dbReference type="Pfam" id="PF07980"/>
    </source>
</evidence>
<evidence type="ECO:0000256" key="4">
    <source>
        <dbReference type="ARBA" id="ARBA00023136"/>
    </source>
</evidence>
<keyword evidence="5" id="KW-0998">Cell outer membrane</keyword>
<dbReference type="InterPro" id="IPR012944">
    <property type="entry name" value="SusD_RagB_dom"/>
</dbReference>
<comment type="similarity">
    <text evidence="2">Belongs to the SusD family.</text>
</comment>
<evidence type="ECO:0000313" key="9">
    <source>
        <dbReference type="EMBL" id="WXK50894.1"/>
    </source>
</evidence>
<feature type="chain" id="PRO_5045977910" evidence="6">
    <location>
        <begin position="24"/>
        <end position="543"/>
    </location>
</feature>
<dbReference type="Proteomes" id="UP001447857">
    <property type="component" value="Chromosome"/>
</dbReference>
<evidence type="ECO:0000256" key="6">
    <source>
        <dbReference type="SAM" id="SignalP"/>
    </source>
</evidence>
<comment type="subcellular location">
    <subcellularLocation>
        <location evidence="1">Cell outer membrane</location>
    </subcellularLocation>
</comment>
<evidence type="ECO:0000313" key="10">
    <source>
        <dbReference type="Proteomes" id="UP001447857"/>
    </source>
</evidence>
<dbReference type="Pfam" id="PF14322">
    <property type="entry name" value="SusD-like_3"/>
    <property type="match status" value="1"/>
</dbReference>
<dbReference type="SUPFAM" id="SSF48452">
    <property type="entry name" value="TPR-like"/>
    <property type="match status" value="1"/>
</dbReference>
<dbReference type="InterPro" id="IPR011990">
    <property type="entry name" value="TPR-like_helical_dom_sf"/>
</dbReference>
<gene>
    <name evidence="9" type="ORF">V6624_04470</name>
</gene>
<keyword evidence="10" id="KW-1185">Reference proteome</keyword>